<dbReference type="GO" id="GO:0005886">
    <property type="term" value="C:plasma membrane"/>
    <property type="evidence" value="ECO:0007669"/>
    <property type="project" value="TreeGrafter"/>
</dbReference>
<keyword evidence="1" id="KW-1003">Cell membrane</keyword>
<dbReference type="GO" id="GO:0009103">
    <property type="term" value="P:lipopolysaccharide biosynthetic process"/>
    <property type="evidence" value="ECO:0007669"/>
    <property type="project" value="UniProtKB-KW"/>
</dbReference>
<feature type="transmembrane region" description="Helical" evidence="8">
    <location>
        <begin position="261"/>
        <end position="287"/>
    </location>
</feature>
<dbReference type="Gene3D" id="3.90.550.10">
    <property type="entry name" value="Spore Coat Polysaccharide Biosynthesis Protein SpsA, Chain A"/>
    <property type="match status" value="1"/>
</dbReference>
<keyword evidence="5" id="KW-0448">Lipopolysaccharide biosynthesis</keyword>
<dbReference type="CDD" id="cd04187">
    <property type="entry name" value="DPM1_like_bac"/>
    <property type="match status" value="1"/>
</dbReference>
<dbReference type="InterPro" id="IPR050256">
    <property type="entry name" value="Glycosyltransferase_2"/>
</dbReference>
<keyword evidence="2" id="KW-0328">Glycosyltransferase</keyword>
<dbReference type="Pfam" id="PF00535">
    <property type="entry name" value="Glycos_transf_2"/>
    <property type="match status" value="1"/>
</dbReference>
<sequence>MKKYSVVIPVYNSEEVISETARQVRDFFLEKGMQYEIILVNDGSSDNSWGVISKLAAAHAEVVAISLLKNYGQHNANLCGFRKATGDYIITMDDDLQNPPNEIEKLIDTVGAEYDLVIGRFKSKQHSFFRRIGSRFVGWINRKVFDVEDSLVLTNFRIIRRDVVDRVCRDHSAAPYIPGLVLKFSSNRCNVLVNHQPRGYGTSNYTLRKILRLVATILFNHSTIPLRFGAVFGFSVAGVSFFLGLYYLMLALVDIRSTPGWSTLVVLISFFNGILIMLLSIIGEYLVRVLREQ</sequence>
<proteinExistence type="predicted"/>
<evidence type="ECO:0000259" key="9">
    <source>
        <dbReference type="Pfam" id="PF00535"/>
    </source>
</evidence>
<dbReference type="InterPro" id="IPR029044">
    <property type="entry name" value="Nucleotide-diphossugar_trans"/>
</dbReference>
<organism evidence="10">
    <name type="scientific">marine sediment metagenome</name>
    <dbReference type="NCBI Taxonomy" id="412755"/>
    <lineage>
        <taxon>unclassified sequences</taxon>
        <taxon>metagenomes</taxon>
        <taxon>ecological metagenomes</taxon>
    </lineage>
</organism>
<dbReference type="SUPFAM" id="SSF53448">
    <property type="entry name" value="Nucleotide-diphospho-sugar transferases"/>
    <property type="match status" value="1"/>
</dbReference>
<dbReference type="InterPro" id="IPR001173">
    <property type="entry name" value="Glyco_trans_2-like"/>
</dbReference>
<keyword evidence="6 8" id="KW-1133">Transmembrane helix</keyword>
<evidence type="ECO:0000256" key="7">
    <source>
        <dbReference type="ARBA" id="ARBA00023136"/>
    </source>
</evidence>
<evidence type="ECO:0000256" key="8">
    <source>
        <dbReference type="SAM" id="Phobius"/>
    </source>
</evidence>
<keyword evidence="4 8" id="KW-0812">Transmembrane</keyword>
<reference evidence="10" key="1">
    <citation type="journal article" date="2015" name="Nature">
        <title>Complex archaea that bridge the gap between prokaryotes and eukaryotes.</title>
        <authorList>
            <person name="Spang A."/>
            <person name="Saw J.H."/>
            <person name="Jorgensen S.L."/>
            <person name="Zaremba-Niedzwiedzka K."/>
            <person name="Martijn J."/>
            <person name="Lind A.E."/>
            <person name="van Eijk R."/>
            <person name="Schleper C."/>
            <person name="Guy L."/>
            <person name="Ettema T.J."/>
        </authorList>
    </citation>
    <scope>NUCLEOTIDE SEQUENCE</scope>
</reference>
<evidence type="ECO:0000313" key="10">
    <source>
        <dbReference type="EMBL" id="KKK47480.1"/>
    </source>
</evidence>
<evidence type="ECO:0000256" key="1">
    <source>
        <dbReference type="ARBA" id="ARBA00022475"/>
    </source>
</evidence>
<dbReference type="AlphaFoldDB" id="A0A0F8WH36"/>
<evidence type="ECO:0000256" key="6">
    <source>
        <dbReference type="ARBA" id="ARBA00022989"/>
    </source>
</evidence>
<evidence type="ECO:0000256" key="4">
    <source>
        <dbReference type="ARBA" id="ARBA00022692"/>
    </source>
</evidence>
<dbReference type="PANTHER" id="PTHR48090:SF3">
    <property type="entry name" value="UNDECAPRENYL-PHOSPHATE 4-DEOXY-4-FORMAMIDO-L-ARABINOSE TRANSFERASE"/>
    <property type="match status" value="1"/>
</dbReference>
<accession>A0A0F8WH36</accession>
<dbReference type="EMBL" id="LAZR01069559">
    <property type="protein sequence ID" value="KKK47480.1"/>
    <property type="molecule type" value="Genomic_DNA"/>
</dbReference>
<comment type="caution">
    <text evidence="10">The sequence shown here is derived from an EMBL/GenBank/DDBJ whole genome shotgun (WGS) entry which is preliminary data.</text>
</comment>
<keyword evidence="3" id="KW-0808">Transferase</keyword>
<gene>
    <name evidence="10" type="ORF">LCGC14_3154760</name>
</gene>
<feature type="transmembrane region" description="Helical" evidence="8">
    <location>
        <begin position="228"/>
        <end position="249"/>
    </location>
</feature>
<protein>
    <recommendedName>
        <fullName evidence="9">Glycosyltransferase 2-like domain-containing protein</fullName>
    </recommendedName>
</protein>
<dbReference type="GO" id="GO:0099621">
    <property type="term" value="F:undecaprenyl-phosphate 4-deoxy-4-formamido-L-arabinose transferase activity"/>
    <property type="evidence" value="ECO:0007669"/>
    <property type="project" value="TreeGrafter"/>
</dbReference>
<keyword evidence="7 8" id="KW-0472">Membrane</keyword>
<feature type="domain" description="Glycosyltransferase 2-like" evidence="9">
    <location>
        <begin position="5"/>
        <end position="136"/>
    </location>
</feature>
<evidence type="ECO:0000256" key="2">
    <source>
        <dbReference type="ARBA" id="ARBA00022676"/>
    </source>
</evidence>
<feature type="non-terminal residue" evidence="10">
    <location>
        <position position="293"/>
    </location>
</feature>
<name>A0A0F8WH36_9ZZZZ</name>
<dbReference type="PANTHER" id="PTHR48090">
    <property type="entry name" value="UNDECAPRENYL-PHOSPHATE 4-DEOXY-4-FORMAMIDO-L-ARABINOSE TRANSFERASE-RELATED"/>
    <property type="match status" value="1"/>
</dbReference>
<evidence type="ECO:0000256" key="3">
    <source>
        <dbReference type="ARBA" id="ARBA00022679"/>
    </source>
</evidence>
<evidence type="ECO:0000256" key="5">
    <source>
        <dbReference type="ARBA" id="ARBA00022985"/>
    </source>
</evidence>